<keyword evidence="4" id="KW-1185">Reference proteome</keyword>
<dbReference type="OMA" id="SATCYEN"/>
<organism evidence="3 4">
    <name type="scientific">Lucilia cuprina</name>
    <name type="common">Green bottle fly</name>
    <name type="synonym">Australian sheep blowfly</name>
    <dbReference type="NCBI Taxonomy" id="7375"/>
    <lineage>
        <taxon>Eukaryota</taxon>
        <taxon>Metazoa</taxon>
        <taxon>Ecdysozoa</taxon>
        <taxon>Arthropoda</taxon>
        <taxon>Hexapoda</taxon>
        <taxon>Insecta</taxon>
        <taxon>Pterygota</taxon>
        <taxon>Neoptera</taxon>
        <taxon>Endopterygota</taxon>
        <taxon>Diptera</taxon>
        <taxon>Brachycera</taxon>
        <taxon>Muscomorpha</taxon>
        <taxon>Oestroidea</taxon>
        <taxon>Calliphoridae</taxon>
        <taxon>Luciliinae</taxon>
        <taxon>Lucilia</taxon>
    </lineage>
</organism>
<comment type="caution">
    <text evidence="3">The sequence shown here is derived from an EMBL/GenBank/DDBJ whole genome shotgun (WGS) entry which is preliminary data.</text>
</comment>
<name>A0A0L0C2D5_LUCCU</name>
<feature type="chain" id="PRO_5005535559" description="Protein TsetseEP domain-containing protein" evidence="1">
    <location>
        <begin position="23"/>
        <end position="185"/>
    </location>
</feature>
<reference evidence="3 4" key="1">
    <citation type="journal article" date="2015" name="Nat. Commun.">
        <title>Lucilia cuprina genome unlocks parasitic fly biology to underpin future interventions.</title>
        <authorList>
            <person name="Anstead C.A."/>
            <person name="Korhonen P.K."/>
            <person name="Young N.D."/>
            <person name="Hall R.S."/>
            <person name="Jex A.R."/>
            <person name="Murali S.C."/>
            <person name="Hughes D.S."/>
            <person name="Lee S.F."/>
            <person name="Perry T."/>
            <person name="Stroehlein A.J."/>
            <person name="Ansell B.R."/>
            <person name="Breugelmans B."/>
            <person name="Hofmann A."/>
            <person name="Qu J."/>
            <person name="Dugan S."/>
            <person name="Lee S.L."/>
            <person name="Chao H."/>
            <person name="Dinh H."/>
            <person name="Han Y."/>
            <person name="Doddapaneni H.V."/>
            <person name="Worley K.C."/>
            <person name="Muzny D.M."/>
            <person name="Ioannidis P."/>
            <person name="Waterhouse R.M."/>
            <person name="Zdobnov E.M."/>
            <person name="James P.J."/>
            <person name="Bagnall N.H."/>
            <person name="Kotze A.C."/>
            <person name="Gibbs R.A."/>
            <person name="Richards S."/>
            <person name="Batterham P."/>
            <person name="Gasser R.B."/>
        </authorList>
    </citation>
    <scope>NUCLEOTIDE SEQUENCE [LARGE SCALE GENOMIC DNA]</scope>
    <source>
        <strain evidence="3 4">LS</strain>
        <tissue evidence="3">Full body</tissue>
    </source>
</reference>
<feature type="domain" description="Protein TsetseEP" evidence="2">
    <location>
        <begin position="46"/>
        <end position="165"/>
    </location>
</feature>
<proteinExistence type="predicted"/>
<gene>
    <name evidence="3" type="ORF">FF38_03321</name>
</gene>
<dbReference type="Proteomes" id="UP000037069">
    <property type="component" value="Unassembled WGS sequence"/>
</dbReference>
<evidence type="ECO:0000256" key="1">
    <source>
        <dbReference type="SAM" id="SignalP"/>
    </source>
</evidence>
<keyword evidence="1" id="KW-0732">Signal</keyword>
<evidence type="ECO:0000259" key="2">
    <source>
        <dbReference type="Pfam" id="PF05267"/>
    </source>
</evidence>
<dbReference type="AlphaFoldDB" id="A0A0L0C2D5"/>
<dbReference type="EMBL" id="JRES01000987">
    <property type="protein sequence ID" value="KNC26411.1"/>
    <property type="molecule type" value="Genomic_DNA"/>
</dbReference>
<evidence type="ECO:0000313" key="4">
    <source>
        <dbReference type="Proteomes" id="UP000037069"/>
    </source>
</evidence>
<dbReference type="Pfam" id="PF05267">
    <property type="entry name" value="DUF725"/>
    <property type="match status" value="1"/>
</dbReference>
<accession>A0A0L0C2D5</accession>
<sequence>MYLKKFIVSLITLYLNSYHVLSSDSYNYSLVLTQLTTAFLDSNLNSATCYENYFASVKNITNQLEKSRGNCLNTAENAYAAEDKKFIQQQCTFQNLAYKSCDALNECCIKDWGIKAFECYASKGSAAGQVFFKISSDANVHMRDLEKEYREIDSVLESCNAKAQRIFEDETTEAGNVLKKCFNNS</sequence>
<evidence type="ECO:0000313" key="3">
    <source>
        <dbReference type="EMBL" id="KNC26411.1"/>
    </source>
</evidence>
<feature type="signal peptide" evidence="1">
    <location>
        <begin position="1"/>
        <end position="22"/>
    </location>
</feature>
<protein>
    <recommendedName>
        <fullName evidence="2">Protein TsetseEP domain-containing protein</fullName>
    </recommendedName>
</protein>
<dbReference type="InterPro" id="IPR007931">
    <property type="entry name" value="TsetseEP"/>
</dbReference>